<sequence length="558" mass="61102">MPCGARRCVSREDDESKLRASGVDCSREEKPRPSRGPARPALPLACLALFALAALCAALARRHAACAVPSRAAEEAALGALVEQARANGVLLAGVTTADAPPPAERAAAPAAAPAASGERRPWLRLAIMSHGRTGDADYLLRVLFTIFEDMPPHQDDPIRSAVDVLVVNNQQPPSEHKVFAQAAHMFAGRASFVNKVPRDCPVRSGGRRKSASHRVQRQSCDIVAAMDAMLQHTPRAHHVMFLEDDWLLCPHGLNAALHAMRKAYRYDPQWLALRVSYGFNGIVVREADMPSLRDHIAANYALRPPDHLVFEWFSGEKEETKAYATGRSFRIFRYNVFHHIGHISTLQQPTNRFTPGCYSLLYDWLIPDVETFNEKECPDDDIWPCKEAAQHVPSFFGRTRLSFSAPSFQGVERKVDRATRPMSELPPLGSFEAPPRRLRAEGDATAPRAAVEPRGEGTWRVHGDAVRQGESCAAACKRLSGTSCDATGLRAINNCAALQQHMLCPMCQSSSGVDQPARVVDDAPSESLPGVCLYTVDDVDCNGSHPLTKRMCACARP</sequence>
<evidence type="ECO:0008006" key="3">
    <source>
        <dbReference type="Google" id="ProtNLM"/>
    </source>
</evidence>
<reference evidence="1 2" key="1">
    <citation type="journal article" date="2024" name="Science">
        <title>Giant polyketide synthase enzymes in the biosynthesis of giant marine polyether toxins.</title>
        <authorList>
            <person name="Fallon T.R."/>
            <person name="Shende V.V."/>
            <person name="Wierzbicki I.H."/>
            <person name="Pendleton A.L."/>
            <person name="Watervoot N.F."/>
            <person name="Auber R.P."/>
            <person name="Gonzalez D.J."/>
            <person name="Wisecaver J.H."/>
            <person name="Moore B.S."/>
        </authorList>
    </citation>
    <scope>NUCLEOTIDE SEQUENCE [LARGE SCALE GENOMIC DNA]</scope>
    <source>
        <strain evidence="1 2">12B1</strain>
    </source>
</reference>
<name>A0AB34IN40_PRYPA</name>
<accession>A0AB34IN40</accession>
<dbReference type="Proteomes" id="UP001515480">
    <property type="component" value="Unassembled WGS sequence"/>
</dbReference>
<comment type="caution">
    <text evidence="1">The sequence shown here is derived from an EMBL/GenBank/DDBJ whole genome shotgun (WGS) entry which is preliminary data.</text>
</comment>
<dbReference type="EMBL" id="JBGBPQ010000023">
    <property type="protein sequence ID" value="KAL1500712.1"/>
    <property type="molecule type" value="Genomic_DNA"/>
</dbReference>
<gene>
    <name evidence="1" type="ORF">AB1Y20_013358</name>
</gene>
<protein>
    <recommendedName>
        <fullName evidence="3">Alpha-1,6-mannosyl-glycoprotein 6-beta-N-acetylglucosaminyltransferase</fullName>
    </recommendedName>
</protein>
<dbReference type="AlphaFoldDB" id="A0AB34IN40"/>
<evidence type="ECO:0000313" key="2">
    <source>
        <dbReference type="Proteomes" id="UP001515480"/>
    </source>
</evidence>
<keyword evidence="2" id="KW-1185">Reference proteome</keyword>
<organism evidence="1 2">
    <name type="scientific">Prymnesium parvum</name>
    <name type="common">Toxic golden alga</name>
    <dbReference type="NCBI Taxonomy" id="97485"/>
    <lineage>
        <taxon>Eukaryota</taxon>
        <taxon>Haptista</taxon>
        <taxon>Haptophyta</taxon>
        <taxon>Prymnesiophyceae</taxon>
        <taxon>Prymnesiales</taxon>
        <taxon>Prymnesiaceae</taxon>
        <taxon>Prymnesium</taxon>
    </lineage>
</organism>
<proteinExistence type="predicted"/>
<evidence type="ECO:0000313" key="1">
    <source>
        <dbReference type="EMBL" id="KAL1500712.1"/>
    </source>
</evidence>